<evidence type="ECO:0000256" key="1">
    <source>
        <dbReference type="SAM" id="MobiDB-lite"/>
    </source>
</evidence>
<feature type="compositionally biased region" description="Basic and acidic residues" evidence="1">
    <location>
        <begin position="219"/>
        <end position="233"/>
    </location>
</feature>
<evidence type="ECO:0000313" key="2">
    <source>
        <dbReference type="EMBL" id="KAG9060879.1"/>
    </source>
</evidence>
<dbReference type="OrthoDB" id="2423903at2759"/>
<accession>A0A9P8BLT6</accession>
<keyword evidence="3" id="KW-1185">Reference proteome</keyword>
<reference evidence="2" key="1">
    <citation type="submission" date="2021-06" db="EMBL/GenBank/DDBJ databases">
        <title>Genome Sequence of Mortierella hyaline Strain SCG-10, a Cold-Adapted, Nitrate-Reducing Fungus Isolated from Soil in Minnesota, USA.</title>
        <authorList>
            <person name="Aldossari N."/>
        </authorList>
    </citation>
    <scope>NUCLEOTIDE SEQUENCE</scope>
    <source>
        <strain evidence="2">SCG-10</strain>
    </source>
</reference>
<proteinExistence type="predicted"/>
<protein>
    <submittedName>
        <fullName evidence="2">Uncharacterized protein</fullName>
    </submittedName>
</protein>
<feature type="region of interest" description="Disordered" evidence="1">
    <location>
        <begin position="173"/>
        <end position="234"/>
    </location>
</feature>
<feature type="compositionally biased region" description="Acidic residues" evidence="1">
    <location>
        <begin position="309"/>
        <end position="322"/>
    </location>
</feature>
<dbReference type="AlphaFoldDB" id="A0A9P8BLT6"/>
<sequence length="359" mass="40330">MQDAGWTVKVAMRSQTTLSSLRPVSGGLILVYTVPDLLKALDITRSQLTAMTVVSRNNYERNIHSLGPGANFSIIKSIKRADPKDIVLAYRSDIRVISKNTNNQDFAISIRVFVDLRQTRVESDGSRPGSQILFGQLQGRFHDFSPVSRDSEPFPQQPPTASLEPIARNVAHEPSPKAKQLVWKPPKKAPESPDDTSTSSTKKDSKKKDGKAKKTRKKPPSDERSNSYAEKGKQSFVSQGLIGGFLEKLRTRMKAAEESKRQELRKAGKTTSESERLEVRRDAVTMDERDPLDYLCERVELKVNKCGDDDVDDSQEDSDDLDTEGKGNKHVQFLQSFLTYLYSRNLHQLLGRASTLRHL</sequence>
<comment type="caution">
    <text evidence="2">The sequence shown here is derived from an EMBL/GenBank/DDBJ whole genome shotgun (WGS) entry which is preliminary data.</text>
</comment>
<feature type="region of interest" description="Disordered" evidence="1">
    <location>
        <begin position="306"/>
        <end position="325"/>
    </location>
</feature>
<feature type="compositionally biased region" description="Basic residues" evidence="1">
    <location>
        <begin position="208"/>
        <end position="218"/>
    </location>
</feature>
<feature type="region of interest" description="Disordered" evidence="1">
    <location>
        <begin position="257"/>
        <end position="282"/>
    </location>
</feature>
<evidence type="ECO:0000313" key="3">
    <source>
        <dbReference type="Proteomes" id="UP000707451"/>
    </source>
</evidence>
<dbReference type="EMBL" id="JAHRHY010000029">
    <property type="protein sequence ID" value="KAG9060879.1"/>
    <property type="molecule type" value="Genomic_DNA"/>
</dbReference>
<organism evidence="2 3">
    <name type="scientific">Linnemannia hyalina</name>
    <dbReference type="NCBI Taxonomy" id="64524"/>
    <lineage>
        <taxon>Eukaryota</taxon>
        <taxon>Fungi</taxon>
        <taxon>Fungi incertae sedis</taxon>
        <taxon>Mucoromycota</taxon>
        <taxon>Mortierellomycotina</taxon>
        <taxon>Mortierellomycetes</taxon>
        <taxon>Mortierellales</taxon>
        <taxon>Mortierellaceae</taxon>
        <taxon>Linnemannia</taxon>
    </lineage>
</organism>
<gene>
    <name evidence="2" type="ORF">KI688_007948</name>
</gene>
<dbReference type="Proteomes" id="UP000707451">
    <property type="component" value="Unassembled WGS sequence"/>
</dbReference>
<name>A0A9P8BLT6_9FUNG</name>